<feature type="compositionally biased region" description="Basic and acidic residues" evidence="1">
    <location>
        <begin position="53"/>
        <end position="74"/>
    </location>
</feature>
<gene>
    <name evidence="2" type="ORF">BDV23DRAFT_160483</name>
</gene>
<evidence type="ECO:0000256" key="1">
    <source>
        <dbReference type="SAM" id="MobiDB-lite"/>
    </source>
</evidence>
<reference evidence="2" key="1">
    <citation type="submission" date="2019-04" db="EMBL/GenBank/DDBJ databases">
        <title>Friends and foes A comparative genomics studyof 23 Aspergillus species from section Flavi.</title>
        <authorList>
            <consortium name="DOE Joint Genome Institute"/>
            <person name="Kjaerbolling I."/>
            <person name="Vesth T."/>
            <person name="Frisvad J.C."/>
            <person name="Nybo J.L."/>
            <person name="Theobald S."/>
            <person name="Kildgaard S."/>
            <person name="Isbrandt T."/>
            <person name="Kuo A."/>
            <person name="Sato A."/>
            <person name="Lyhne E.K."/>
            <person name="Kogle M.E."/>
            <person name="Wiebenga A."/>
            <person name="Kun R.S."/>
            <person name="Lubbers R.J."/>
            <person name="Makela M.R."/>
            <person name="Barry K."/>
            <person name="Chovatia M."/>
            <person name="Clum A."/>
            <person name="Daum C."/>
            <person name="Haridas S."/>
            <person name="He G."/>
            <person name="LaButti K."/>
            <person name="Lipzen A."/>
            <person name="Mondo S."/>
            <person name="Riley R."/>
            <person name="Salamov A."/>
            <person name="Simmons B.A."/>
            <person name="Magnuson J.K."/>
            <person name="Henrissat B."/>
            <person name="Mortensen U.H."/>
            <person name="Larsen T.O."/>
            <person name="Devries R.P."/>
            <person name="Grigoriev I.V."/>
            <person name="Machida M."/>
            <person name="Baker S.E."/>
            <person name="Andersen M.R."/>
        </authorList>
    </citation>
    <scope>NUCLEOTIDE SEQUENCE [LARGE SCALE GENOMIC DNA]</scope>
    <source>
        <strain evidence="2">IBT 14317</strain>
    </source>
</reference>
<name>A0A5N7C114_PETAA</name>
<dbReference type="AlphaFoldDB" id="A0A5N7C114"/>
<dbReference type="Proteomes" id="UP000326877">
    <property type="component" value="Unassembled WGS sequence"/>
</dbReference>
<feature type="region of interest" description="Disordered" evidence="1">
    <location>
        <begin position="1"/>
        <end position="185"/>
    </location>
</feature>
<feature type="compositionally biased region" description="Polar residues" evidence="1">
    <location>
        <begin position="135"/>
        <end position="145"/>
    </location>
</feature>
<evidence type="ECO:0000313" key="2">
    <source>
        <dbReference type="EMBL" id="KAE8387766.1"/>
    </source>
</evidence>
<sequence>MSSEPNGSINPPSAPDATVTSGVSTGKQTTDATLKQTNGDSTPINPVESDGSSEEKPAEATEIPKEHKLTEESKPSGPGSVAASAGPKEAILANKTAQPGDKREHESTTAPADTTKVKAKSATEPVKKKQKITGKRTQNGTSTVPDMNGEKKKASRSKKAKDLAKTVIPTDGIGSRTRSRTKASP</sequence>
<proteinExistence type="predicted"/>
<protein>
    <submittedName>
        <fullName evidence="2">Uncharacterized protein</fullName>
    </submittedName>
</protein>
<accession>A0A5N7C114</accession>
<feature type="compositionally biased region" description="Polar residues" evidence="1">
    <location>
        <begin position="18"/>
        <end position="44"/>
    </location>
</feature>
<dbReference type="OrthoDB" id="4498621at2759"/>
<dbReference type="EMBL" id="ML735288">
    <property type="protein sequence ID" value="KAE8387766.1"/>
    <property type="molecule type" value="Genomic_DNA"/>
</dbReference>
<organism evidence="2">
    <name type="scientific">Petromyces alliaceus</name>
    <name type="common">Aspergillus alliaceus</name>
    <dbReference type="NCBI Taxonomy" id="209559"/>
    <lineage>
        <taxon>Eukaryota</taxon>
        <taxon>Fungi</taxon>
        <taxon>Dikarya</taxon>
        <taxon>Ascomycota</taxon>
        <taxon>Pezizomycotina</taxon>
        <taxon>Eurotiomycetes</taxon>
        <taxon>Eurotiomycetidae</taxon>
        <taxon>Eurotiales</taxon>
        <taxon>Aspergillaceae</taxon>
        <taxon>Aspergillus</taxon>
        <taxon>Aspergillus subgen. Circumdati</taxon>
    </lineage>
</organism>
<feature type="compositionally biased region" description="Polar residues" evidence="1">
    <location>
        <begin position="1"/>
        <end position="11"/>
    </location>
</feature>